<comment type="subcellular location">
    <subcellularLocation>
        <location evidence="1 12 13">Cytoplasm</location>
    </subcellularLocation>
</comment>
<keyword evidence="7 12" id="KW-0227">DNA damage</keyword>
<dbReference type="PROSITE" id="PS00617">
    <property type="entry name" value="RECF_1"/>
    <property type="match status" value="1"/>
</dbReference>
<gene>
    <name evidence="12" type="primary">recF</name>
    <name evidence="15" type="ORF">ALO_04718</name>
</gene>
<dbReference type="NCBIfam" id="TIGR00611">
    <property type="entry name" value="recf"/>
    <property type="match status" value="1"/>
</dbReference>
<evidence type="ECO:0000256" key="9">
    <source>
        <dbReference type="ARBA" id="ARBA00023125"/>
    </source>
</evidence>
<evidence type="ECO:0000256" key="2">
    <source>
        <dbReference type="ARBA" id="ARBA00008016"/>
    </source>
</evidence>
<dbReference type="GO" id="GO:0006260">
    <property type="term" value="P:DNA replication"/>
    <property type="evidence" value="ECO:0007669"/>
    <property type="project" value="UniProtKB-UniRule"/>
</dbReference>
<comment type="similarity">
    <text evidence="2 12 13">Belongs to the RecF family.</text>
</comment>
<evidence type="ECO:0000256" key="4">
    <source>
        <dbReference type="ARBA" id="ARBA00022490"/>
    </source>
</evidence>
<evidence type="ECO:0000256" key="11">
    <source>
        <dbReference type="ARBA" id="ARBA00023236"/>
    </source>
</evidence>
<dbReference type="HAMAP" id="MF_00365">
    <property type="entry name" value="RecF"/>
    <property type="match status" value="1"/>
</dbReference>
<dbReference type="RefSeq" id="WP_004093295.1">
    <property type="nucleotide sequence ID" value="NZ_AFGF01000037.1"/>
</dbReference>
<dbReference type="EMBL" id="AFGF01000037">
    <property type="protein sequence ID" value="EGO65068.1"/>
    <property type="molecule type" value="Genomic_DNA"/>
</dbReference>
<dbReference type="Gene3D" id="3.40.50.300">
    <property type="entry name" value="P-loop containing nucleotide triphosphate hydrolases"/>
    <property type="match status" value="1"/>
</dbReference>
<dbReference type="AlphaFoldDB" id="F7NFW0"/>
<dbReference type="Gene3D" id="1.20.1050.90">
    <property type="entry name" value="RecF/RecN/SMC, N-terminal domain"/>
    <property type="match status" value="1"/>
</dbReference>
<dbReference type="PANTHER" id="PTHR32182">
    <property type="entry name" value="DNA REPLICATION AND REPAIR PROTEIN RECF"/>
    <property type="match status" value="1"/>
</dbReference>
<evidence type="ECO:0000256" key="7">
    <source>
        <dbReference type="ARBA" id="ARBA00022763"/>
    </source>
</evidence>
<dbReference type="OrthoDB" id="9803889at2"/>
<dbReference type="GO" id="GO:0009432">
    <property type="term" value="P:SOS response"/>
    <property type="evidence" value="ECO:0007669"/>
    <property type="project" value="UniProtKB-UniRule"/>
</dbReference>
<feature type="binding site" evidence="12">
    <location>
        <begin position="30"/>
        <end position="37"/>
    </location>
    <ligand>
        <name>ATP</name>
        <dbReference type="ChEBI" id="CHEBI:30616"/>
    </ligand>
</feature>
<evidence type="ECO:0000256" key="8">
    <source>
        <dbReference type="ARBA" id="ARBA00022840"/>
    </source>
</evidence>
<evidence type="ECO:0000259" key="14">
    <source>
        <dbReference type="Pfam" id="PF02463"/>
    </source>
</evidence>
<dbReference type="GO" id="GO:0005737">
    <property type="term" value="C:cytoplasm"/>
    <property type="evidence" value="ECO:0007669"/>
    <property type="project" value="UniProtKB-SubCell"/>
</dbReference>
<keyword evidence="9 12" id="KW-0238">DNA-binding</keyword>
<dbReference type="PROSITE" id="PS00618">
    <property type="entry name" value="RECF_2"/>
    <property type="match status" value="1"/>
</dbReference>
<dbReference type="CDD" id="cd03242">
    <property type="entry name" value="ABC_RecF"/>
    <property type="match status" value="1"/>
</dbReference>
<dbReference type="eggNOG" id="COG1195">
    <property type="taxonomic scope" value="Bacteria"/>
</dbReference>
<evidence type="ECO:0000313" key="16">
    <source>
        <dbReference type="Proteomes" id="UP000003240"/>
    </source>
</evidence>
<keyword evidence="4 12" id="KW-0963">Cytoplasm</keyword>
<dbReference type="GO" id="GO:0006302">
    <property type="term" value="P:double-strand break repair"/>
    <property type="evidence" value="ECO:0007669"/>
    <property type="project" value="TreeGrafter"/>
</dbReference>
<reference evidence="15 16" key="1">
    <citation type="journal article" date="2011" name="EMBO J.">
        <title>Structural diversity of bacterial flagellar motors.</title>
        <authorList>
            <person name="Chen S."/>
            <person name="Beeby M."/>
            <person name="Murphy G.E."/>
            <person name="Leadbetter J.R."/>
            <person name="Hendrixson D.R."/>
            <person name="Briegel A."/>
            <person name="Li Z."/>
            <person name="Shi J."/>
            <person name="Tocheva E.I."/>
            <person name="Muller A."/>
            <person name="Dobro M.J."/>
            <person name="Jensen G.J."/>
        </authorList>
    </citation>
    <scope>NUCLEOTIDE SEQUENCE [LARGE SCALE GENOMIC DNA]</scope>
    <source>
        <strain evidence="15 16">DSM 6540</strain>
    </source>
</reference>
<feature type="domain" description="RecF/RecN/SMC N-terminal" evidence="14">
    <location>
        <begin position="3"/>
        <end position="352"/>
    </location>
</feature>
<dbReference type="Pfam" id="PF02463">
    <property type="entry name" value="SMC_N"/>
    <property type="match status" value="1"/>
</dbReference>
<dbReference type="PANTHER" id="PTHR32182:SF0">
    <property type="entry name" value="DNA REPLICATION AND REPAIR PROTEIN RECF"/>
    <property type="match status" value="1"/>
</dbReference>
<dbReference type="InterPro" id="IPR027417">
    <property type="entry name" value="P-loop_NTPase"/>
</dbReference>
<dbReference type="STRING" id="1009370.ALO_04718"/>
<evidence type="ECO:0000256" key="1">
    <source>
        <dbReference type="ARBA" id="ARBA00004496"/>
    </source>
</evidence>
<evidence type="ECO:0000256" key="10">
    <source>
        <dbReference type="ARBA" id="ARBA00023204"/>
    </source>
</evidence>
<dbReference type="InterPro" id="IPR001238">
    <property type="entry name" value="DNA-binding_RecF"/>
</dbReference>
<proteinExistence type="inferred from homology"/>
<keyword evidence="16" id="KW-1185">Reference proteome</keyword>
<dbReference type="GO" id="GO:0000731">
    <property type="term" value="P:DNA synthesis involved in DNA repair"/>
    <property type="evidence" value="ECO:0007669"/>
    <property type="project" value="TreeGrafter"/>
</dbReference>
<comment type="function">
    <text evidence="12 13">The RecF protein is involved in DNA metabolism; it is required for DNA replication and normal SOS inducibility. RecF binds preferentially to single-stranded, linear DNA. It also seems to bind ATP.</text>
</comment>
<sequence>MRIQTLTLRDFRNYSHLEIAFSPSINIMIGENAQGKTNILEAVYLGAMGQSHRAGDDEDMILWQAAAGSVDMLFVRQDLEHRVQFRLTRGQRKQIFVNQAPVKVKDLIGSFNAVLFSPEDLWLVKGSPSVRRSFLDAEISQASPVYYRHLLQYQRILLQRNNLLKSIRENGRPDQLETWDEQLAKAAAAVTLKRLAAVKRLNMLANLMHRRITAAKENLSVAYLVHGAENQEMPESTEALTQWYREKLKVMRPADIARGSTGAGPHRDDLAFSVNGKDLRLFGSQGQQRTGILAVKLAELEFIKSEAGEYPVLLLDDVMSELDLSRREHLVSFIKDRIQTFITATDATHFPKTIEGKYFYISQGTVRE</sequence>
<dbReference type="GO" id="GO:0003697">
    <property type="term" value="F:single-stranded DNA binding"/>
    <property type="evidence" value="ECO:0007669"/>
    <property type="project" value="UniProtKB-UniRule"/>
</dbReference>
<evidence type="ECO:0000256" key="5">
    <source>
        <dbReference type="ARBA" id="ARBA00022705"/>
    </source>
</evidence>
<evidence type="ECO:0000256" key="13">
    <source>
        <dbReference type="RuleBase" id="RU000578"/>
    </source>
</evidence>
<evidence type="ECO:0000313" key="15">
    <source>
        <dbReference type="EMBL" id="EGO65068.1"/>
    </source>
</evidence>
<organism evidence="15 16">
    <name type="scientific">Acetonema longum DSM 6540</name>
    <dbReference type="NCBI Taxonomy" id="1009370"/>
    <lineage>
        <taxon>Bacteria</taxon>
        <taxon>Bacillati</taxon>
        <taxon>Bacillota</taxon>
        <taxon>Negativicutes</taxon>
        <taxon>Acetonemataceae</taxon>
        <taxon>Acetonema</taxon>
    </lineage>
</organism>
<keyword evidence="10 12" id="KW-0234">DNA repair</keyword>
<keyword evidence="5 12" id="KW-0235">DNA replication</keyword>
<comment type="caution">
    <text evidence="15">The sequence shown here is derived from an EMBL/GenBank/DDBJ whole genome shotgun (WGS) entry which is preliminary data.</text>
</comment>
<dbReference type="InterPro" id="IPR018078">
    <property type="entry name" value="DNA-binding_RecF_CS"/>
</dbReference>
<dbReference type="InterPro" id="IPR042174">
    <property type="entry name" value="RecF_2"/>
</dbReference>
<dbReference type="InterPro" id="IPR003395">
    <property type="entry name" value="RecF/RecN/SMC_N"/>
</dbReference>
<accession>F7NFW0</accession>
<evidence type="ECO:0000256" key="3">
    <source>
        <dbReference type="ARBA" id="ARBA00020170"/>
    </source>
</evidence>
<name>F7NFW0_9FIRM</name>
<dbReference type="SUPFAM" id="SSF52540">
    <property type="entry name" value="P-loop containing nucleoside triphosphate hydrolases"/>
    <property type="match status" value="1"/>
</dbReference>
<keyword evidence="11 12" id="KW-0742">SOS response</keyword>
<dbReference type="GO" id="GO:0005524">
    <property type="term" value="F:ATP binding"/>
    <property type="evidence" value="ECO:0007669"/>
    <property type="project" value="UniProtKB-UniRule"/>
</dbReference>
<keyword evidence="8 12" id="KW-0067">ATP-binding</keyword>
<dbReference type="Proteomes" id="UP000003240">
    <property type="component" value="Unassembled WGS sequence"/>
</dbReference>
<evidence type="ECO:0000256" key="12">
    <source>
        <dbReference type="HAMAP-Rule" id="MF_00365"/>
    </source>
</evidence>
<protein>
    <recommendedName>
        <fullName evidence="3 12">DNA replication and repair protein RecF</fullName>
    </recommendedName>
</protein>
<keyword evidence="6 12" id="KW-0547">Nucleotide-binding</keyword>
<evidence type="ECO:0000256" key="6">
    <source>
        <dbReference type="ARBA" id="ARBA00022741"/>
    </source>
</evidence>